<dbReference type="RefSeq" id="WP_267535968.1">
    <property type="nucleotide sequence ID" value="NZ_JAPNKA010000001.1"/>
</dbReference>
<keyword evidence="2" id="KW-1185">Reference proteome</keyword>
<proteinExistence type="predicted"/>
<gene>
    <name evidence="1" type="ORF">OV287_21800</name>
</gene>
<comment type="caution">
    <text evidence="1">The sequence shown here is derived from an EMBL/GenBank/DDBJ whole genome shotgun (WGS) entry which is preliminary data.</text>
</comment>
<evidence type="ECO:0000313" key="1">
    <source>
        <dbReference type="EMBL" id="MCY1077117.1"/>
    </source>
</evidence>
<name>A0ABT4A636_9BACT</name>
<dbReference type="EMBL" id="JAPNKA010000001">
    <property type="protein sequence ID" value="MCY1077117.1"/>
    <property type="molecule type" value="Genomic_DNA"/>
</dbReference>
<sequence length="196" mass="21851">MTDKLASTLPADALQAIDKLILEGLTIPAFQLIMKTAGCSLYDAQDAFWERRDVLKKLHPVLRERDEEEARQSTPEAWRAKALQGLDRLEGTPVALETLWDGDTTGWFLVLSAILPGASREHPRFTAVHLVSMRGNGGDFRLFTGQVPPWPVSAVAQAIGRIAHERWNIPLYFPSPAQPENDSPRWWDTQAVPATS</sequence>
<protein>
    <submittedName>
        <fullName evidence="1">Uncharacterized protein</fullName>
    </submittedName>
</protein>
<organism evidence="1 2">
    <name type="scientific">Archangium lansingense</name>
    <dbReference type="NCBI Taxonomy" id="2995310"/>
    <lineage>
        <taxon>Bacteria</taxon>
        <taxon>Pseudomonadati</taxon>
        <taxon>Myxococcota</taxon>
        <taxon>Myxococcia</taxon>
        <taxon>Myxococcales</taxon>
        <taxon>Cystobacterineae</taxon>
        <taxon>Archangiaceae</taxon>
        <taxon>Archangium</taxon>
    </lineage>
</organism>
<accession>A0ABT4A636</accession>
<dbReference type="Proteomes" id="UP001207654">
    <property type="component" value="Unassembled WGS sequence"/>
</dbReference>
<reference evidence="1 2" key="1">
    <citation type="submission" date="2022-11" db="EMBL/GenBank/DDBJ databases">
        <title>Minimal conservation of predation-associated metabolite biosynthetic gene clusters underscores biosynthetic potential of Myxococcota including descriptions for ten novel species: Archangium lansinium sp. nov., Myxococcus landrumus sp. nov., Nannocystis bai.</title>
        <authorList>
            <person name="Ahearne A."/>
            <person name="Stevens C."/>
            <person name="Phillips K."/>
        </authorList>
    </citation>
    <scope>NUCLEOTIDE SEQUENCE [LARGE SCALE GENOMIC DNA]</scope>
    <source>
        <strain evidence="1 2">MIWBW</strain>
    </source>
</reference>
<evidence type="ECO:0000313" key="2">
    <source>
        <dbReference type="Proteomes" id="UP001207654"/>
    </source>
</evidence>